<gene>
    <name evidence="3" type="ORF">QO006_003594</name>
</gene>
<protein>
    <submittedName>
        <fullName evidence="3">Hydrogenase/urease accessory protein HupE</fullName>
    </submittedName>
</protein>
<feature type="chain" id="PRO_5046864027" evidence="2">
    <location>
        <begin position="21"/>
        <end position="362"/>
    </location>
</feature>
<feature type="transmembrane region" description="Helical" evidence="1">
    <location>
        <begin position="183"/>
        <end position="201"/>
    </location>
</feature>
<feature type="transmembrane region" description="Helical" evidence="1">
    <location>
        <begin position="300"/>
        <end position="327"/>
    </location>
</feature>
<evidence type="ECO:0000256" key="1">
    <source>
        <dbReference type="SAM" id="Phobius"/>
    </source>
</evidence>
<name>A0ABT9MHR3_9DEIO</name>
<keyword evidence="1" id="KW-1133">Transmembrane helix</keyword>
<comment type="caution">
    <text evidence="3">The sequence shown here is derived from an EMBL/GenBank/DDBJ whole genome shotgun (WGS) entry which is preliminary data.</text>
</comment>
<feature type="transmembrane region" description="Helical" evidence="1">
    <location>
        <begin position="268"/>
        <end position="288"/>
    </location>
</feature>
<keyword evidence="2" id="KW-0732">Signal</keyword>
<feature type="transmembrane region" description="Helical" evidence="1">
    <location>
        <begin position="208"/>
        <end position="230"/>
    </location>
</feature>
<feature type="transmembrane region" description="Helical" evidence="1">
    <location>
        <begin position="339"/>
        <end position="356"/>
    </location>
</feature>
<organism evidence="3 4">
    <name type="scientific">Deinococcus enclensis</name>
    <dbReference type="NCBI Taxonomy" id="1049582"/>
    <lineage>
        <taxon>Bacteria</taxon>
        <taxon>Thermotogati</taxon>
        <taxon>Deinococcota</taxon>
        <taxon>Deinococci</taxon>
        <taxon>Deinococcales</taxon>
        <taxon>Deinococcaceae</taxon>
        <taxon>Deinococcus</taxon>
    </lineage>
</organism>
<dbReference type="RefSeq" id="WP_307469001.1">
    <property type="nucleotide sequence ID" value="NZ_JAURUR010000020.1"/>
</dbReference>
<feature type="transmembrane region" description="Helical" evidence="1">
    <location>
        <begin position="236"/>
        <end position="256"/>
    </location>
</feature>
<reference evidence="3 4" key="1">
    <citation type="submission" date="2023-07" db="EMBL/GenBank/DDBJ databases">
        <title>Genomic Encyclopedia of Type Strains, Phase IV (KMG-IV): sequencing the most valuable type-strain genomes for metagenomic binning, comparative biology and taxonomic classification.</title>
        <authorList>
            <person name="Goeker M."/>
        </authorList>
    </citation>
    <scope>NUCLEOTIDE SEQUENCE [LARGE SCALE GENOMIC DNA]</scope>
    <source>
        <strain evidence="3 4">NIO-1023</strain>
    </source>
</reference>
<accession>A0ABT9MHR3</accession>
<sequence length="362" mass="38502">MRPWRALLACLLLLWGWAGAHEITFSQVDVRLDQGGTQVTVQLPVKALLHEAPSPLPSGTTATTLALASLPTAVQTSLTTLLTARVRLSAGEGPVPLTVTSVKGAVDMVALTLTGPAISGPLNIQANLFPEDTLHKIFVTVRRGEALVGQYALDRQNAAVTLAAPEQPLWNVIATFVREGVRHIFIGPDHILFVLALILLGGRLGRQVKIITAFTVAHSVTLVLATLNIVQLPSRLVESVIALSIVIVGLHNLWRLRQRTPVRQGRDLRVLFAFGFGLVHGFGFASVLSELALPQQALGWALAAFNVGVEVGQVVIVLLAAPLLLALRRYASPRVAQGVLTLGAAGVVVTGSVWLAQRVMSG</sequence>
<evidence type="ECO:0000313" key="3">
    <source>
        <dbReference type="EMBL" id="MDP9766130.1"/>
    </source>
</evidence>
<evidence type="ECO:0000256" key="2">
    <source>
        <dbReference type="SAM" id="SignalP"/>
    </source>
</evidence>
<dbReference type="Proteomes" id="UP001232163">
    <property type="component" value="Unassembled WGS sequence"/>
</dbReference>
<feature type="signal peptide" evidence="2">
    <location>
        <begin position="1"/>
        <end position="20"/>
    </location>
</feature>
<proteinExistence type="predicted"/>
<dbReference type="InterPro" id="IPR032809">
    <property type="entry name" value="Put_HupE_UreJ"/>
</dbReference>
<dbReference type="Pfam" id="PF13795">
    <property type="entry name" value="HupE_UreJ_2"/>
    <property type="match status" value="1"/>
</dbReference>
<keyword evidence="1" id="KW-0472">Membrane</keyword>
<evidence type="ECO:0000313" key="4">
    <source>
        <dbReference type="Proteomes" id="UP001232163"/>
    </source>
</evidence>
<keyword evidence="4" id="KW-1185">Reference proteome</keyword>
<dbReference type="EMBL" id="JAURUR010000020">
    <property type="protein sequence ID" value="MDP9766130.1"/>
    <property type="molecule type" value="Genomic_DNA"/>
</dbReference>
<keyword evidence="1" id="KW-0812">Transmembrane</keyword>